<dbReference type="EMBL" id="JAIWYP010000001">
    <property type="protein sequence ID" value="KAH3880568.1"/>
    <property type="molecule type" value="Genomic_DNA"/>
</dbReference>
<organism evidence="1 2">
    <name type="scientific">Dreissena polymorpha</name>
    <name type="common">Zebra mussel</name>
    <name type="synonym">Mytilus polymorpha</name>
    <dbReference type="NCBI Taxonomy" id="45954"/>
    <lineage>
        <taxon>Eukaryota</taxon>
        <taxon>Metazoa</taxon>
        <taxon>Spiralia</taxon>
        <taxon>Lophotrochozoa</taxon>
        <taxon>Mollusca</taxon>
        <taxon>Bivalvia</taxon>
        <taxon>Autobranchia</taxon>
        <taxon>Heteroconchia</taxon>
        <taxon>Euheterodonta</taxon>
        <taxon>Imparidentia</taxon>
        <taxon>Neoheterodontei</taxon>
        <taxon>Myida</taxon>
        <taxon>Dreissenoidea</taxon>
        <taxon>Dreissenidae</taxon>
        <taxon>Dreissena</taxon>
    </lineage>
</organism>
<evidence type="ECO:0000313" key="1">
    <source>
        <dbReference type="EMBL" id="KAH3880568.1"/>
    </source>
</evidence>
<name>A0A9D4MQB2_DREPO</name>
<protein>
    <submittedName>
        <fullName evidence="1">Uncharacterized protein</fullName>
    </submittedName>
</protein>
<dbReference type="Proteomes" id="UP000828390">
    <property type="component" value="Unassembled WGS sequence"/>
</dbReference>
<accession>A0A9D4MQB2</accession>
<keyword evidence="2" id="KW-1185">Reference proteome</keyword>
<gene>
    <name evidence="1" type="ORF">DPMN_004485</name>
</gene>
<dbReference type="AlphaFoldDB" id="A0A9D4MQB2"/>
<reference evidence="1" key="1">
    <citation type="journal article" date="2019" name="bioRxiv">
        <title>The Genome of the Zebra Mussel, Dreissena polymorpha: A Resource for Invasive Species Research.</title>
        <authorList>
            <person name="McCartney M.A."/>
            <person name="Auch B."/>
            <person name="Kono T."/>
            <person name="Mallez S."/>
            <person name="Zhang Y."/>
            <person name="Obille A."/>
            <person name="Becker A."/>
            <person name="Abrahante J.E."/>
            <person name="Garbe J."/>
            <person name="Badalamenti J.P."/>
            <person name="Herman A."/>
            <person name="Mangelson H."/>
            <person name="Liachko I."/>
            <person name="Sullivan S."/>
            <person name="Sone E.D."/>
            <person name="Koren S."/>
            <person name="Silverstein K.A.T."/>
            <person name="Beckman K.B."/>
            <person name="Gohl D.M."/>
        </authorList>
    </citation>
    <scope>NUCLEOTIDE SEQUENCE</scope>
    <source>
        <strain evidence="1">Duluth1</strain>
        <tissue evidence="1">Whole animal</tissue>
    </source>
</reference>
<reference evidence="1" key="2">
    <citation type="submission" date="2020-11" db="EMBL/GenBank/DDBJ databases">
        <authorList>
            <person name="McCartney M.A."/>
            <person name="Auch B."/>
            <person name="Kono T."/>
            <person name="Mallez S."/>
            <person name="Becker A."/>
            <person name="Gohl D.M."/>
            <person name="Silverstein K.A.T."/>
            <person name="Koren S."/>
            <person name="Bechman K.B."/>
            <person name="Herman A."/>
            <person name="Abrahante J.E."/>
            <person name="Garbe J."/>
        </authorList>
    </citation>
    <scope>NUCLEOTIDE SEQUENCE</scope>
    <source>
        <strain evidence="1">Duluth1</strain>
        <tissue evidence="1">Whole animal</tissue>
    </source>
</reference>
<proteinExistence type="predicted"/>
<evidence type="ECO:0000313" key="2">
    <source>
        <dbReference type="Proteomes" id="UP000828390"/>
    </source>
</evidence>
<comment type="caution">
    <text evidence="1">The sequence shown here is derived from an EMBL/GenBank/DDBJ whole genome shotgun (WGS) entry which is preliminary data.</text>
</comment>
<sequence>MFCQDFEIPSGESLLVLEGPGFPIRSQCIAVLTRCNTGDAHADDHPRARNHVVAMETDGYQVTFEGCSTCDILLQFCANQLYACIVRKKEPAGDKMR</sequence>